<evidence type="ECO:0000313" key="2">
    <source>
        <dbReference type="EMBL" id="KAK4671854.1"/>
    </source>
</evidence>
<dbReference type="EMBL" id="JAFFHC010000006">
    <property type="protein sequence ID" value="KAK4671854.1"/>
    <property type="molecule type" value="Genomic_DNA"/>
</dbReference>
<sequence length="124" mass="13258">MDQSEATISVDLDSPLHQPKPGSGVEKGRRPWSAASAATGKGKVEEGQVWGKQQHDIHPRHRVLGCPVSQCRSFINHGYQQSNNPKSVAIAGLETSHDIIGGCPSDPGTTPPRDSDVNHMSASR</sequence>
<evidence type="ECO:0000313" key="3">
    <source>
        <dbReference type="Proteomes" id="UP001323617"/>
    </source>
</evidence>
<name>A0ABR0HVC0_9PEZI</name>
<organism evidence="2 3">
    <name type="scientific">Podospora pseudoanserina</name>
    <dbReference type="NCBI Taxonomy" id="2609844"/>
    <lineage>
        <taxon>Eukaryota</taxon>
        <taxon>Fungi</taxon>
        <taxon>Dikarya</taxon>
        <taxon>Ascomycota</taxon>
        <taxon>Pezizomycotina</taxon>
        <taxon>Sordariomycetes</taxon>
        <taxon>Sordariomycetidae</taxon>
        <taxon>Sordariales</taxon>
        <taxon>Podosporaceae</taxon>
        <taxon>Podospora</taxon>
    </lineage>
</organism>
<accession>A0ABR0HVC0</accession>
<dbReference type="Proteomes" id="UP001323617">
    <property type="component" value="Unassembled WGS sequence"/>
</dbReference>
<reference evidence="2 3" key="1">
    <citation type="journal article" date="2023" name="bioRxiv">
        <title>High-quality genome assemblies of four members of thePodospora anserinaspecies complex.</title>
        <authorList>
            <person name="Ament-Velasquez S.L."/>
            <person name="Vogan A.A."/>
            <person name="Wallerman O."/>
            <person name="Hartmann F."/>
            <person name="Gautier V."/>
            <person name="Silar P."/>
            <person name="Giraud T."/>
            <person name="Johannesson H."/>
        </authorList>
    </citation>
    <scope>NUCLEOTIDE SEQUENCE [LARGE SCALE GENOMIC DNA]</scope>
    <source>
        <strain evidence="2 3">CBS 124.78</strain>
    </source>
</reference>
<comment type="caution">
    <text evidence="2">The sequence shown here is derived from an EMBL/GenBank/DDBJ whole genome shotgun (WGS) entry which is preliminary data.</text>
</comment>
<feature type="region of interest" description="Disordered" evidence="1">
    <location>
        <begin position="99"/>
        <end position="124"/>
    </location>
</feature>
<dbReference type="RefSeq" id="XP_062798150.1">
    <property type="nucleotide sequence ID" value="XM_062941062.1"/>
</dbReference>
<evidence type="ECO:0000256" key="1">
    <source>
        <dbReference type="SAM" id="MobiDB-lite"/>
    </source>
</evidence>
<feature type="region of interest" description="Disordered" evidence="1">
    <location>
        <begin position="1"/>
        <end position="56"/>
    </location>
</feature>
<dbReference type="GeneID" id="87961817"/>
<protein>
    <submittedName>
        <fullName evidence="2">Uncharacterized protein</fullName>
    </submittedName>
</protein>
<gene>
    <name evidence="2" type="ORF">QC764_0099520</name>
</gene>
<keyword evidence="3" id="KW-1185">Reference proteome</keyword>
<proteinExistence type="predicted"/>